<dbReference type="GO" id="GO:0003677">
    <property type="term" value="F:DNA binding"/>
    <property type="evidence" value="ECO:0007669"/>
    <property type="project" value="InterPro"/>
</dbReference>
<gene>
    <name evidence="2" type="ORF">GCM10010515_36950</name>
</gene>
<dbReference type="InterPro" id="IPR010982">
    <property type="entry name" value="Lambda_DNA-bd_dom_sf"/>
</dbReference>
<organism evidence="2 3">
    <name type="scientific">Streptomyces fructofermentans</name>
    <dbReference type="NCBI Taxonomy" id="152141"/>
    <lineage>
        <taxon>Bacteria</taxon>
        <taxon>Bacillati</taxon>
        <taxon>Actinomycetota</taxon>
        <taxon>Actinomycetes</taxon>
        <taxon>Kitasatosporales</taxon>
        <taxon>Streptomycetaceae</taxon>
        <taxon>Streptomyces</taxon>
    </lineage>
</organism>
<sequence>MHGAGADATNYGPAAADTAEVSRVVAEEPCGERPLPDLHRYARMCAPSGVRMIGTLVARRRESGHMGTSARAGARSDQAFRAQGLQEFAGWIEDLLRARGYEIDSPRGGGRSKLADDAGVHRAAVSRLLQRQSMPDLETMRRIAAVLGVPLREMLIRSGRLTEDDLPLAGAGRPAAEAGAAPLSPEEAACRMGVPPELRGLFAQVARQFLPEAG</sequence>
<dbReference type="PROSITE" id="PS50943">
    <property type="entry name" value="HTH_CROC1"/>
    <property type="match status" value="1"/>
</dbReference>
<evidence type="ECO:0000313" key="3">
    <source>
        <dbReference type="Proteomes" id="UP000645555"/>
    </source>
</evidence>
<dbReference type="AlphaFoldDB" id="A0A918NGI4"/>
<dbReference type="Gene3D" id="1.10.260.40">
    <property type="entry name" value="lambda repressor-like DNA-binding domains"/>
    <property type="match status" value="1"/>
</dbReference>
<dbReference type="CDD" id="cd00093">
    <property type="entry name" value="HTH_XRE"/>
    <property type="match status" value="1"/>
</dbReference>
<dbReference type="SMART" id="SM00530">
    <property type="entry name" value="HTH_XRE"/>
    <property type="match status" value="1"/>
</dbReference>
<name>A0A918NGI4_9ACTN</name>
<protein>
    <recommendedName>
        <fullName evidence="1">HTH cro/C1-type domain-containing protein</fullName>
    </recommendedName>
</protein>
<evidence type="ECO:0000313" key="2">
    <source>
        <dbReference type="EMBL" id="GGX65863.1"/>
    </source>
</evidence>
<dbReference type="Pfam" id="PF01381">
    <property type="entry name" value="HTH_3"/>
    <property type="match status" value="1"/>
</dbReference>
<feature type="domain" description="HTH cro/C1-type" evidence="1">
    <location>
        <begin position="112"/>
        <end position="154"/>
    </location>
</feature>
<proteinExistence type="predicted"/>
<keyword evidence="3" id="KW-1185">Reference proteome</keyword>
<dbReference type="InterPro" id="IPR001387">
    <property type="entry name" value="Cro/C1-type_HTH"/>
</dbReference>
<reference evidence="2" key="1">
    <citation type="journal article" date="2014" name="Int. J. Syst. Evol. Microbiol.">
        <title>Complete genome sequence of Corynebacterium casei LMG S-19264T (=DSM 44701T), isolated from a smear-ripened cheese.</title>
        <authorList>
            <consortium name="US DOE Joint Genome Institute (JGI-PGF)"/>
            <person name="Walter F."/>
            <person name="Albersmeier A."/>
            <person name="Kalinowski J."/>
            <person name="Ruckert C."/>
        </authorList>
    </citation>
    <scope>NUCLEOTIDE SEQUENCE</scope>
    <source>
        <strain evidence="2">JCM 4956</strain>
    </source>
</reference>
<comment type="caution">
    <text evidence="2">The sequence shown here is derived from an EMBL/GenBank/DDBJ whole genome shotgun (WGS) entry which is preliminary data.</text>
</comment>
<dbReference type="Proteomes" id="UP000645555">
    <property type="component" value="Unassembled WGS sequence"/>
</dbReference>
<dbReference type="SUPFAM" id="SSF47413">
    <property type="entry name" value="lambda repressor-like DNA-binding domains"/>
    <property type="match status" value="1"/>
</dbReference>
<evidence type="ECO:0000259" key="1">
    <source>
        <dbReference type="PROSITE" id="PS50943"/>
    </source>
</evidence>
<dbReference type="EMBL" id="BMWD01000011">
    <property type="protein sequence ID" value="GGX65863.1"/>
    <property type="molecule type" value="Genomic_DNA"/>
</dbReference>
<accession>A0A918NGI4</accession>
<reference evidence="2" key="2">
    <citation type="submission" date="2020-09" db="EMBL/GenBank/DDBJ databases">
        <authorList>
            <person name="Sun Q."/>
            <person name="Ohkuma M."/>
        </authorList>
    </citation>
    <scope>NUCLEOTIDE SEQUENCE</scope>
    <source>
        <strain evidence="2">JCM 4956</strain>
    </source>
</reference>